<sequence>MTVTSPLVVTRAEKPDEEPHPFDISVGLRWGQRPFTLTVDDSFALQLRVVPGPYQNKTSWKQVFYRFAELQISDRRSTRN</sequence>
<dbReference type="EMBL" id="KN831190">
    <property type="protein sequence ID" value="KIK72137.1"/>
    <property type="molecule type" value="Genomic_DNA"/>
</dbReference>
<proteinExistence type="predicted"/>
<keyword evidence="2" id="KW-1185">Reference proteome</keyword>
<accession>A0A0D0BKE1</accession>
<protein>
    <submittedName>
        <fullName evidence="1">Uncharacterized protein</fullName>
    </submittedName>
</protein>
<evidence type="ECO:0000313" key="1">
    <source>
        <dbReference type="EMBL" id="KIK72137.1"/>
    </source>
</evidence>
<dbReference type="AlphaFoldDB" id="A0A0D0BKE1"/>
<reference evidence="1 2" key="1">
    <citation type="submission" date="2014-04" db="EMBL/GenBank/DDBJ databases">
        <authorList>
            <consortium name="DOE Joint Genome Institute"/>
            <person name="Kuo A."/>
            <person name="Kohler A."/>
            <person name="Jargeat P."/>
            <person name="Nagy L.G."/>
            <person name="Floudas D."/>
            <person name="Copeland A."/>
            <person name="Barry K.W."/>
            <person name="Cichocki N."/>
            <person name="Veneault-Fourrey C."/>
            <person name="LaButti K."/>
            <person name="Lindquist E.A."/>
            <person name="Lipzen A."/>
            <person name="Lundell T."/>
            <person name="Morin E."/>
            <person name="Murat C."/>
            <person name="Sun H."/>
            <person name="Tunlid A."/>
            <person name="Henrissat B."/>
            <person name="Grigoriev I.V."/>
            <person name="Hibbett D.S."/>
            <person name="Martin F."/>
            <person name="Nordberg H.P."/>
            <person name="Cantor M.N."/>
            <person name="Hua S.X."/>
        </authorList>
    </citation>
    <scope>NUCLEOTIDE SEQUENCE [LARGE SCALE GENOMIC DNA]</scope>
    <source>
        <strain evidence="1 2">Ve08.2h10</strain>
    </source>
</reference>
<dbReference type="HOGENOM" id="CLU_2590482_0_0_1"/>
<dbReference type="InParanoid" id="A0A0D0BKE1"/>
<name>A0A0D0BKE1_9AGAM</name>
<organism evidence="1 2">
    <name type="scientific">Paxillus rubicundulus Ve08.2h10</name>
    <dbReference type="NCBI Taxonomy" id="930991"/>
    <lineage>
        <taxon>Eukaryota</taxon>
        <taxon>Fungi</taxon>
        <taxon>Dikarya</taxon>
        <taxon>Basidiomycota</taxon>
        <taxon>Agaricomycotina</taxon>
        <taxon>Agaricomycetes</taxon>
        <taxon>Agaricomycetidae</taxon>
        <taxon>Boletales</taxon>
        <taxon>Paxilineae</taxon>
        <taxon>Paxillaceae</taxon>
        <taxon>Paxillus</taxon>
    </lineage>
</organism>
<dbReference type="Proteomes" id="UP000054538">
    <property type="component" value="Unassembled WGS sequence"/>
</dbReference>
<evidence type="ECO:0000313" key="2">
    <source>
        <dbReference type="Proteomes" id="UP000054538"/>
    </source>
</evidence>
<reference evidence="2" key="2">
    <citation type="submission" date="2015-01" db="EMBL/GenBank/DDBJ databases">
        <title>Evolutionary Origins and Diversification of the Mycorrhizal Mutualists.</title>
        <authorList>
            <consortium name="DOE Joint Genome Institute"/>
            <consortium name="Mycorrhizal Genomics Consortium"/>
            <person name="Kohler A."/>
            <person name="Kuo A."/>
            <person name="Nagy L.G."/>
            <person name="Floudas D."/>
            <person name="Copeland A."/>
            <person name="Barry K.W."/>
            <person name="Cichocki N."/>
            <person name="Veneault-Fourrey C."/>
            <person name="LaButti K."/>
            <person name="Lindquist E.A."/>
            <person name="Lipzen A."/>
            <person name="Lundell T."/>
            <person name="Morin E."/>
            <person name="Murat C."/>
            <person name="Riley R."/>
            <person name="Ohm R."/>
            <person name="Sun H."/>
            <person name="Tunlid A."/>
            <person name="Henrissat B."/>
            <person name="Grigoriev I.V."/>
            <person name="Hibbett D.S."/>
            <person name="Martin F."/>
        </authorList>
    </citation>
    <scope>NUCLEOTIDE SEQUENCE [LARGE SCALE GENOMIC DNA]</scope>
    <source>
        <strain evidence="2">Ve08.2h10</strain>
    </source>
</reference>
<gene>
    <name evidence="1" type="ORF">PAXRUDRAFT_22351</name>
</gene>